<gene>
    <name evidence="1" type="ORF">B0A50_03012</name>
</gene>
<evidence type="ECO:0000313" key="1">
    <source>
        <dbReference type="EMBL" id="TKA28685.1"/>
    </source>
</evidence>
<dbReference type="Proteomes" id="UP000308549">
    <property type="component" value="Unassembled WGS sequence"/>
</dbReference>
<evidence type="ECO:0000313" key="2">
    <source>
        <dbReference type="Proteomes" id="UP000308549"/>
    </source>
</evidence>
<dbReference type="OrthoDB" id="10554336at2759"/>
<organism evidence="1 2">
    <name type="scientific">Salinomyces thailandicus</name>
    <dbReference type="NCBI Taxonomy" id="706561"/>
    <lineage>
        <taxon>Eukaryota</taxon>
        <taxon>Fungi</taxon>
        <taxon>Dikarya</taxon>
        <taxon>Ascomycota</taxon>
        <taxon>Pezizomycotina</taxon>
        <taxon>Dothideomycetes</taxon>
        <taxon>Dothideomycetidae</taxon>
        <taxon>Mycosphaerellales</taxon>
        <taxon>Teratosphaeriaceae</taxon>
        <taxon>Salinomyces</taxon>
    </lineage>
</organism>
<sequence>MPSRQSWPEESRDQNQLEYNQNCRYSPYLKLSGAAEARRAHNPEGNGSKPFSAIEDDFFFAFFGGFPKGIFCPSFATQSMFTCPGTFVQVQRSGTSRKVQAQRMVLRASVPNRLGFTAESPLFWNSV</sequence>
<keyword evidence="2" id="KW-1185">Reference proteome</keyword>
<comment type="caution">
    <text evidence="1">The sequence shown here is derived from an EMBL/GenBank/DDBJ whole genome shotgun (WGS) entry which is preliminary data.</text>
</comment>
<dbReference type="AlphaFoldDB" id="A0A4U0U3L7"/>
<protein>
    <submittedName>
        <fullName evidence="1">Uncharacterized protein</fullName>
    </submittedName>
</protein>
<name>A0A4U0U3L7_9PEZI</name>
<accession>A0A4U0U3L7</accession>
<proteinExistence type="predicted"/>
<reference evidence="1 2" key="1">
    <citation type="submission" date="2017-03" db="EMBL/GenBank/DDBJ databases">
        <title>Genomes of endolithic fungi from Antarctica.</title>
        <authorList>
            <person name="Coleine C."/>
            <person name="Masonjones S."/>
            <person name="Stajich J.E."/>
        </authorList>
    </citation>
    <scope>NUCLEOTIDE SEQUENCE [LARGE SCALE GENOMIC DNA]</scope>
    <source>
        <strain evidence="1 2">CCFEE 6315</strain>
    </source>
</reference>
<dbReference type="EMBL" id="NAJL01000017">
    <property type="protein sequence ID" value="TKA28685.1"/>
    <property type="molecule type" value="Genomic_DNA"/>
</dbReference>